<evidence type="ECO:0000256" key="5">
    <source>
        <dbReference type="ARBA" id="ARBA00022553"/>
    </source>
</evidence>
<dbReference type="SMART" id="SM00726">
    <property type="entry name" value="UIM"/>
    <property type="match status" value="2"/>
</dbReference>
<dbReference type="Gene3D" id="1.25.40.90">
    <property type="match status" value="1"/>
</dbReference>
<protein>
    <recommendedName>
        <fullName evidence="8">ENTH domain-containing protein</fullName>
    </recommendedName>
</protein>
<feature type="region of interest" description="Disordered" evidence="7">
    <location>
        <begin position="232"/>
        <end position="273"/>
    </location>
</feature>
<sequence length="605" mass="67921">MSKVIRSVKNVTKGYSSTQVKVRNATSNDPWGPTGTEMSEVARMTFETNSEFFEIMDMLDKRLNDKGKNWRHVLKALKVLDYCLHEGSENVVVWAKDNIYIIKTLREFQYLDEEGRDQGANVRVSAKEITSLILDEERLRTERKDRKSWKSRVTGIEDYASSSGEPSNRPESERRRPRRTSGGRNRTEEQEDVEYRLAIEASKNQAEEDKRKNAHKLTDVDDDLAKAIKLSKEEEELRQRELEQSNADRLFDDASPTPTTQQPQTFQQPTYQQQPEYQQLGQVDFFGNSVGQQNTGYLANVYSQPTGYPQQYAQPTVFDQSGQMPYMAAQPTGYATNLYTAPSLSPQQTQQQSFLLPGDNNPYANNHQAAQPLQPLPTGSNNPFAPKINNFSNQSQSTGMSLSLLQQQQEQQRQQQEQQRQQQQQQQEQQRQQQLLQHQEQQRQQQLFQNQSYQQSFAPSSPISAPSKPPINPQHAHLEGLLAAGNASGLDTFGNVGDLRIPAQHTAPGMFVNSAGTSRTGRPMAAQATGNNPFFNQQLTGVPQPTGFGGSLGPAPNRLMPAHTGPAGLNGFGGYQQQQAMANPYVGFGQQQQPQQQQNGNLIDL</sequence>
<evidence type="ECO:0000256" key="1">
    <source>
        <dbReference type="ARBA" id="ARBA00004170"/>
    </source>
</evidence>
<evidence type="ECO:0000256" key="4">
    <source>
        <dbReference type="ARBA" id="ARBA00022490"/>
    </source>
</evidence>
<feature type="compositionally biased region" description="Basic and acidic residues" evidence="7">
    <location>
        <begin position="185"/>
        <end position="195"/>
    </location>
</feature>
<feature type="compositionally biased region" description="Low complexity" evidence="7">
    <location>
        <begin position="256"/>
        <end position="273"/>
    </location>
</feature>
<organism evidence="9 10">
    <name type="scientific">Discina gigas</name>
    <dbReference type="NCBI Taxonomy" id="1032678"/>
    <lineage>
        <taxon>Eukaryota</taxon>
        <taxon>Fungi</taxon>
        <taxon>Dikarya</taxon>
        <taxon>Ascomycota</taxon>
        <taxon>Pezizomycotina</taxon>
        <taxon>Pezizomycetes</taxon>
        <taxon>Pezizales</taxon>
        <taxon>Discinaceae</taxon>
        <taxon>Discina</taxon>
    </lineage>
</organism>
<dbReference type="InterPro" id="IPR003903">
    <property type="entry name" value="UIM_dom"/>
</dbReference>
<proteinExistence type="inferred from homology"/>
<feature type="region of interest" description="Disordered" evidence="7">
    <location>
        <begin position="344"/>
        <end position="413"/>
    </location>
</feature>
<dbReference type="Pfam" id="PF01417">
    <property type="entry name" value="ENTH"/>
    <property type="match status" value="1"/>
</dbReference>
<feature type="region of interest" description="Disordered" evidence="7">
    <location>
        <begin position="155"/>
        <end position="195"/>
    </location>
</feature>
<comment type="subcellular location">
    <subcellularLocation>
        <location evidence="2">Cytoplasm</location>
    </subcellularLocation>
    <subcellularLocation>
        <location evidence="1">Membrane</location>
        <topology evidence="1">Peripheral membrane protein</topology>
    </subcellularLocation>
</comment>
<name>A0ABR3GI84_9PEZI</name>
<dbReference type="SUPFAM" id="SSF48464">
    <property type="entry name" value="ENTH/VHS domain"/>
    <property type="match status" value="1"/>
</dbReference>
<evidence type="ECO:0000313" key="10">
    <source>
        <dbReference type="Proteomes" id="UP001447188"/>
    </source>
</evidence>
<evidence type="ECO:0000256" key="2">
    <source>
        <dbReference type="ARBA" id="ARBA00004496"/>
    </source>
</evidence>
<evidence type="ECO:0000256" key="6">
    <source>
        <dbReference type="ARBA" id="ARBA00023121"/>
    </source>
</evidence>
<dbReference type="InterPro" id="IPR008942">
    <property type="entry name" value="ENTH_VHS"/>
</dbReference>
<reference evidence="9 10" key="1">
    <citation type="submission" date="2024-02" db="EMBL/GenBank/DDBJ databases">
        <title>Discinaceae phylogenomics.</title>
        <authorList>
            <person name="Dirks A.C."/>
            <person name="James T.Y."/>
        </authorList>
    </citation>
    <scope>NUCLEOTIDE SEQUENCE [LARGE SCALE GENOMIC DNA]</scope>
    <source>
        <strain evidence="9 10">ACD0624</strain>
    </source>
</reference>
<evidence type="ECO:0000256" key="3">
    <source>
        <dbReference type="ARBA" id="ARBA00010130"/>
    </source>
</evidence>
<keyword evidence="4" id="KW-0963">Cytoplasm</keyword>
<dbReference type="PANTHER" id="PTHR12276:SF110">
    <property type="entry name" value="EPSIN-1-RELATED"/>
    <property type="match status" value="1"/>
</dbReference>
<evidence type="ECO:0000313" key="9">
    <source>
        <dbReference type="EMBL" id="KAL0635664.1"/>
    </source>
</evidence>
<feature type="region of interest" description="Disordered" evidence="7">
    <location>
        <begin position="436"/>
        <end position="475"/>
    </location>
</feature>
<feature type="compositionally biased region" description="Low complexity" evidence="7">
    <location>
        <begin position="344"/>
        <end position="357"/>
    </location>
</feature>
<evidence type="ECO:0000259" key="8">
    <source>
        <dbReference type="PROSITE" id="PS50942"/>
    </source>
</evidence>
<keyword evidence="6" id="KW-0446">Lipid-binding</keyword>
<comment type="caution">
    <text evidence="9">The sequence shown here is derived from an EMBL/GenBank/DDBJ whole genome shotgun (WGS) entry which is preliminary data.</text>
</comment>
<feature type="compositionally biased region" description="Polar residues" evidence="7">
    <location>
        <begin position="362"/>
        <end position="393"/>
    </location>
</feature>
<dbReference type="EMBL" id="JBBBZM010000065">
    <property type="protein sequence ID" value="KAL0635664.1"/>
    <property type="molecule type" value="Genomic_DNA"/>
</dbReference>
<feature type="compositionally biased region" description="Low complexity" evidence="7">
    <location>
        <begin position="436"/>
        <end position="466"/>
    </location>
</feature>
<dbReference type="PROSITE" id="PS50330">
    <property type="entry name" value="UIM"/>
    <property type="match status" value="2"/>
</dbReference>
<comment type="similarity">
    <text evidence="3">Belongs to the epsin family.</text>
</comment>
<dbReference type="InterPro" id="IPR013809">
    <property type="entry name" value="ENTH"/>
</dbReference>
<feature type="compositionally biased region" description="Basic and acidic residues" evidence="7">
    <location>
        <begin position="232"/>
        <end position="243"/>
    </location>
</feature>
<accession>A0ABR3GI84</accession>
<dbReference type="Proteomes" id="UP001447188">
    <property type="component" value="Unassembled WGS sequence"/>
</dbReference>
<gene>
    <name evidence="9" type="ORF">Q9L58_005390</name>
</gene>
<keyword evidence="5" id="KW-0597">Phosphoprotein</keyword>
<feature type="domain" description="ENTH" evidence="8">
    <location>
        <begin position="10"/>
        <end position="143"/>
    </location>
</feature>
<keyword evidence="10" id="KW-1185">Reference proteome</keyword>
<dbReference type="PROSITE" id="PS50942">
    <property type="entry name" value="ENTH"/>
    <property type="match status" value="1"/>
</dbReference>
<feature type="compositionally biased region" description="Low complexity" evidence="7">
    <location>
        <begin position="394"/>
        <end position="413"/>
    </location>
</feature>
<dbReference type="PANTHER" id="PTHR12276">
    <property type="entry name" value="EPSIN/ENT-RELATED"/>
    <property type="match status" value="1"/>
</dbReference>
<dbReference type="CDD" id="cd16991">
    <property type="entry name" value="ENTH_Ent1_Ent2"/>
    <property type="match status" value="1"/>
</dbReference>
<evidence type="ECO:0000256" key="7">
    <source>
        <dbReference type="SAM" id="MobiDB-lite"/>
    </source>
</evidence>
<dbReference type="SMART" id="SM00273">
    <property type="entry name" value="ENTH"/>
    <property type="match status" value="1"/>
</dbReference>